<gene>
    <name evidence="4" type="ORF">CES85_0762</name>
</gene>
<dbReference type="OrthoDB" id="8074373at2"/>
<organism evidence="4 5">
    <name type="scientific">Ochrobactrum quorumnocens</name>
    <dbReference type="NCBI Taxonomy" id="271865"/>
    <lineage>
        <taxon>Bacteria</taxon>
        <taxon>Pseudomonadati</taxon>
        <taxon>Pseudomonadota</taxon>
        <taxon>Alphaproteobacteria</taxon>
        <taxon>Hyphomicrobiales</taxon>
        <taxon>Brucellaceae</taxon>
        <taxon>Brucella/Ochrobactrum group</taxon>
        <taxon>Ochrobactrum</taxon>
    </lineage>
</organism>
<feature type="domain" description="SH3b" evidence="3">
    <location>
        <begin position="22"/>
        <end position="85"/>
    </location>
</feature>
<dbReference type="Gene3D" id="2.30.30.40">
    <property type="entry name" value="SH3 Domains"/>
    <property type="match status" value="1"/>
</dbReference>
<dbReference type="KEGG" id="och:CES85_0762"/>
<reference evidence="4 5" key="1">
    <citation type="submission" date="2017-07" db="EMBL/GenBank/DDBJ databases">
        <title>Phylogenetic study on the rhizospheric bacterium Ochrobactrum sp. A44.</title>
        <authorList>
            <person name="Krzyzanowska D.M."/>
            <person name="Ossowicki A."/>
            <person name="Rajewska M."/>
            <person name="Maciag T."/>
            <person name="Kaczynski Z."/>
            <person name="Czerwicka M."/>
            <person name="Jafra S."/>
        </authorList>
    </citation>
    <scope>NUCLEOTIDE SEQUENCE [LARGE SCALE GENOMIC DNA]</scope>
    <source>
        <strain evidence="4 5">A44</strain>
    </source>
</reference>
<dbReference type="Proteomes" id="UP000215256">
    <property type="component" value="Chromosome 1"/>
</dbReference>
<dbReference type="RefSeq" id="WP_095446366.1">
    <property type="nucleotide sequence ID" value="NZ_CP022604.1"/>
</dbReference>
<evidence type="ECO:0000313" key="4">
    <source>
        <dbReference type="EMBL" id="ASV85414.1"/>
    </source>
</evidence>
<feature type="compositionally biased region" description="Basic and acidic residues" evidence="1">
    <location>
        <begin position="149"/>
        <end position="165"/>
    </location>
</feature>
<dbReference type="SMART" id="SM00287">
    <property type="entry name" value="SH3b"/>
    <property type="match status" value="1"/>
</dbReference>
<feature type="signal peptide" evidence="2">
    <location>
        <begin position="1"/>
        <end position="22"/>
    </location>
</feature>
<keyword evidence="2" id="KW-0732">Signal</keyword>
<dbReference type="PROSITE" id="PS51781">
    <property type="entry name" value="SH3B"/>
    <property type="match status" value="1"/>
</dbReference>
<dbReference type="InterPro" id="IPR003646">
    <property type="entry name" value="SH3-like_bac-type"/>
</dbReference>
<accession>A0A248UFJ8</accession>
<dbReference type="Pfam" id="PF08239">
    <property type="entry name" value="SH3_3"/>
    <property type="match status" value="1"/>
</dbReference>
<evidence type="ECO:0000256" key="2">
    <source>
        <dbReference type="SAM" id="SignalP"/>
    </source>
</evidence>
<name>A0A248UFJ8_9HYPH</name>
<feature type="chain" id="PRO_5012625570" evidence="2">
    <location>
        <begin position="23"/>
        <end position="180"/>
    </location>
</feature>
<feature type="region of interest" description="Disordered" evidence="1">
    <location>
        <begin position="149"/>
        <end position="180"/>
    </location>
</feature>
<dbReference type="EMBL" id="CP022604">
    <property type="protein sequence ID" value="ASV85414.1"/>
    <property type="molecule type" value="Genomic_DNA"/>
</dbReference>
<evidence type="ECO:0000259" key="3">
    <source>
        <dbReference type="PROSITE" id="PS51781"/>
    </source>
</evidence>
<protein>
    <submittedName>
        <fullName evidence="4">Bacterial SH3 domain protein</fullName>
    </submittedName>
</protein>
<evidence type="ECO:0000313" key="5">
    <source>
        <dbReference type="Proteomes" id="UP000215256"/>
    </source>
</evidence>
<proteinExistence type="predicted"/>
<sequence length="180" mass="19483">MRLSFKAAIVALGVFSAGAAQAANAIVTTNLNVRTGPGTGYAALGSIPSRAPVNVRGCTSGYGWCQISYGGLSGWASSRYLAMREGSSGGYSDDFGRNAALIGIPLIAGVAIGAALNDRNDRWDRDYYRGRGWDRGRWHRDRNWDRGRGWDRGGRHWDGPRDRGPRFVPRSRSGDGPHGQ</sequence>
<evidence type="ECO:0000256" key="1">
    <source>
        <dbReference type="SAM" id="MobiDB-lite"/>
    </source>
</evidence>
<dbReference type="AlphaFoldDB" id="A0A248UFJ8"/>